<reference evidence="2 3" key="1">
    <citation type="submission" date="2019-12" db="EMBL/GenBank/DDBJ databases">
        <title>Draft genome sequence of the ascomycete Xylaria multiplex DSM 110363.</title>
        <authorList>
            <person name="Buettner E."/>
            <person name="Kellner H."/>
        </authorList>
    </citation>
    <scope>NUCLEOTIDE SEQUENCE [LARGE SCALE GENOMIC DNA]</scope>
    <source>
        <strain evidence="2 3">DSM 110363</strain>
    </source>
</reference>
<evidence type="ECO:0000256" key="1">
    <source>
        <dbReference type="SAM" id="MobiDB-lite"/>
    </source>
</evidence>
<feature type="region of interest" description="Disordered" evidence="1">
    <location>
        <begin position="424"/>
        <end position="464"/>
    </location>
</feature>
<dbReference type="SUPFAM" id="SSF53335">
    <property type="entry name" value="S-adenosyl-L-methionine-dependent methyltransferases"/>
    <property type="match status" value="1"/>
</dbReference>
<dbReference type="InterPro" id="IPR029063">
    <property type="entry name" value="SAM-dependent_MTases_sf"/>
</dbReference>
<accession>A0A7C8J7B9</accession>
<feature type="compositionally biased region" description="Basic and acidic residues" evidence="1">
    <location>
        <begin position="424"/>
        <end position="448"/>
    </location>
</feature>
<proteinExistence type="predicted"/>
<dbReference type="InParanoid" id="A0A7C8J7B9"/>
<name>A0A7C8J7B9_9PEZI</name>
<evidence type="ECO:0000313" key="2">
    <source>
        <dbReference type="EMBL" id="KAF2972479.1"/>
    </source>
</evidence>
<dbReference type="EMBL" id="WUBL01000006">
    <property type="protein sequence ID" value="KAF2972479.1"/>
    <property type="molecule type" value="Genomic_DNA"/>
</dbReference>
<feature type="region of interest" description="Disordered" evidence="1">
    <location>
        <begin position="320"/>
        <end position="376"/>
    </location>
</feature>
<dbReference type="Gene3D" id="3.40.50.150">
    <property type="entry name" value="Vaccinia Virus protein VP39"/>
    <property type="match status" value="1"/>
</dbReference>
<dbReference type="AlphaFoldDB" id="A0A7C8J7B9"/>
<dbReference type="CDD" id="cd02440">
    <property type="entry name" value="AdoMet_MTases"/>
    <property type="match status" value="1"/>
</dbReference>
<dbReference type="Proteomes" id="UP000481858">
    <property type="component" value="Unassembled WGS sequence"/>
</dbReference>
<organism evidence="2 3">
    <name type="scientific">Xylaria multiplex</name>
    <dbReference type="NCBI Taxonomy" id="323545"/>
    <lineage>
        <taxon>Eukaryota</taxon>
        <taxon>Fungi</taxon>
        <taxon>Dikarya</taxon>
        <taxon>Ascomycota</taxon>
        <taxon>Pezizomycotina</taxon>
        <taxon>Sordariomycetes</taxon>
        <taxon>Xylariomycetidae</taxon>
        <taxon>Xylariales</taxon>
        <taxon>Xylariaceae</taxon>
        <taxon>Xylaria</taxon>
    </lineage>
</organism>
<dbReference type="OrthoDB" id="184880at2759"/>
<sequence>MADNTLYILNESTKNAREQEAARLELQHRFFETVMNNELLPSHITRQLAEHPSPRVCEIATGTAIWLKELAGTLPASAEFIGLDFDVSKFPEPETLPSNIKLDFIDLYKPIPEEFHNRFDVVHLRHFTLATKKDHGVSLVRNWLSLLRPGGWLVWIEAGFPLASAEPPSEAMFQAQKIYYKFIKALDLDIDVTLARASYMKQAGLVDCDERSYNCGSVLFGPKASGWLAHEHNEFVLTLSQILKGILAKGVVDGMQTQNDLIELVGKLREELNSQGIQREVLHSRYEDQDLTMCRAEGTKGSISDLRTCDVDSSLHDSPVQYERNYRPSHVLGYSSPRSQRDASALYRNPDAHGSKSLAGLAPLDKKRPRGCKSKTQDEIFRVQRSWVETPTLSRSNALDSLEPAKLSSSQVIREKAVKFGDKAYLDSGSPERYRRDTRRGQSEDYLARDSGNGDITSDLRYPSGYNNTPPTKLHAGVRQRGHLPPAPIIPRLPTPDFEPASRYDVVAKYDFCPCCSSDDKHEEEGTRWKKGKAKMDKQGMTFPSYAVPDGI</sequence>
<evidence type="ECO:0008006" key="4">
    <source>
        <dbReference type="Google" id="ProtNLM"/>
    </source>
</evidence>
<comment type="caution">
    <text evidence="2">The sequence shown here is derived from an EMBL/GenBank/DDBJ whole genome shotgun (WGS) entry which is preliminary data.</text>
</comment>
<evidence type="ECO:0000313" key="3">
    <source>
        <dbReference type="Proteomes" id="UP000481858"/>
    </source>
</evidence>
<keyword evidence="3" id="KW-1185">Reference proteome</keyword>
<protein>
    <recommendedName>
        <fullName evidence="4">Methyltransferase domain-containing protein</fullName>
    </recommendedName>
</protein>
<gene>
    <name evidence="2" type="ORF">GQX73_g1114</name>
</gene>